<evidence type="ECO:0000259" key="11">
    <source>
        <dbReference type="Pfam" id="PF07715"/>
    </source>
</evidence>
<feature type="chain" id="PRO_5003610959" evidence="10">
    <location>
        <begin position="19"/>
        <end position="991"/>
    </location>
</feature>
<dbReference type="GO" id="GO:0044718">
    <property type="term" value="P:siderophore transmembrane transport"/>
    <property type="evidence" value="ECO:0007669"/>
    <property type="project" value="TreeGrafter"/>
</dbReference>
<feature type="domain" description="TonB-dependent transporter Oar-like beta-barrel" evidence="12">
    <location>
        <begin position="324"/>
        <end position="563"/>
    </location>
</feature>
<comment type="similarity">
    <text evidence="9">Belongs to the TonB-dependent receptor family.</text>
</comment>
<feature type="domain" description="TonB-dependent transporter Oar-like beta-barrel" evidence="12">
    <location>
        <begin position="571"/>
        <end position="854"/>
    </location>
</feature>
<dbReference type="Pfam" id="PF07715">
    <property type="entry name" value="Plug"/>
    <property type="match status" value="1"/>
</dbReference>
<keyword evidence="14" id="KW-1185">Reference proteome</keyword>
<feature type="domain" description="TonB-dependent receptor plug" evidence="11">
    <location>
        <begin position="137"/>
        <end position="228"/>
    </location>
</feature>
<dbReference type="EMBL" id="AHKF01000018">
    <property type="protein sequence ID" value="EIA08547.1"/>
    <property type="molecule type" value="Genomic_DNA"/>
</dbReference>
<name>H7FS50_FLAFP</name>
<dbReference type="InterPro" id="IPR013783">
    <property type="entry name" value="Ig-like_fold"/>
</dbReference>
<protein>
    <submittedName>
        <fullName evidence="13">TonB-dependent receptor domain protein</fullName>
    </submittedName>
</protein>
<proteinExistence type="inferred from homology"/>
<keyword evidence="2 9" id="KW-0813">Transport</keyword>
<accession>H7FS50</accession>
<dbReference type="AlphaFoldDB" id="H7FS50"/>
<keyword evidence="13" id="KW-0675">Receptor</keyword>
<feature type="signal peptide" evidence="10">
    <location>
        <begin position="1"/>
        <end position="18"/>
    </location>
</feature>
<evidence type="ECO:0000256" key="8">
    <source>
        <dbReference type="ARBA" id="ARBA00023237"/>
    </source>
</evidence>
<dbReference type="Gene3D" id="2.60.40.10">
    <property type="entry name" value="Immunoglobulins"/>
    <property type="match status" value="1"/>
</dbReference>
<dbReference type="Proteomes" id="UP000005566">
    <property type="component" value="Unassembled WGS sequence"/>
</dbReference>
<keyword evidence="6" id="KW-0798">TonB box</keyword>
<dbReference type="InterPro" id="IPR010917">
    <property type="entry name" value="TonB_rcpt_CS"/>
</dbReference>
<gene>
    <name evidence="13" type="ORF">HJ01_02269</name>
</gene>
<evidence type="ECO:0000256" key="5">
    <source>
        <dbReference type="ARBA" id="ARBA00022729"/>
    </source>
</evidence>
<dbReference type="InterPro" id="IPR039426">
    <property type="entry name" value="TonB-dep_rcpt-like"/>
</dbReference>
<dbReference type="eggNOG" id="COG4771">
    <property type="taxonomic scope" value="Bacteria"/>
</dbReference>
<dbReference type="RefSeq" id="WP_007138446.1">
    <property type="nucleotide sequence ID" value="NZ_AHKF01000018.1"/>
</dbReference>
<keyword evidence="5 10" id="KW-0732">Signal</keyword>
<dbReference type="PATRIC" id="fig|1086011.3.peg.2221"/>
<dbReference type="STRING" id="1086011.HJ01_02269"/>
<comment type="subcellular location">
    <subcellularLocation>
        <location evidence="1 9">Cell outer membrane</location>
        <topology evidence="1 9">Multi-pass membrane protein</topology>
    </subcellularLocation>
</comment>
<dbReference type="InterPro" id="IPR036942">
    <property type="entry name" value="Beta-barrel_TonB_sf"/>
</dbReference>
<keyword evidence="7 9" id="KW-0472">Membrane</keyword>
<dbReference type="PANTHER" id="PTHR30069">
    <property type="entry name" value="TONB-DEPENDENT OUTER MEMBRANE RECEPTOR"/>
    <property type="match status" value="1"/>
</dbReference>
<dbReference type="PROSITE" id="PS01156">
    <property type="entry name" value="TONB_DEPENDENT_REC_2"/>
    <property type="match status" value="1"/>
</dbReference>
<dbReference type="InterPro" id="IPR012910">
    <property type="entry name" value="Plug_dom"/>
</dbReference>
<dbReference type="Gene3D" id="2.170.130.10">
    <property type="entry name" value="TonB-dependent receptor, plug domain"/>
    <property type="match status" value="1"/>
</dbReference>
<comment type="caution">
    <text evidence="13">The sequence shown here is derived from an EMBL/GenBank/DDBJ whole genome shotgun (WGS) entry which is preliminary data.</text>
</comment>
<dbReference type="Gene3D" id="2.40.170.20">
    <property type="entry name" value="TonB-dependent receptor, beta-barrel domain"/>
    <property type="match status" value="1"/>
</dbReference>
<keyword evidence="8 9" id="KW-0998">Cell outer membrane</keyword>
<sequence length="991" mass="109035">MKQFFLFLLLSVTTFAVAQEDLSVTIIDFKTQQAIANVEVLLINSSRNSSMQQISNSQGKVTFRGIPALDGYQVIFEGTAVYAAQKSDLISVRSNQAANVTLVLAAKDSNELNEVVITQGATAKINRRDAEVSFEMKAAEIQEIPVEGRDITRVLFRLPNVSQATGFYAEAPNVSINGASSGYTSYLIDGLDNNERFLGGQKFAIPSGFVKDITVLTNNFSAEYGLTGSGIINITPRSGSNETTGEVFFITRPGPSIDGKSSFAQRDLSGNQVKNGFARYQTGVGIGGALVKDKTFYYFNFEHTTDVKDNLLNVPQLGVTETVRGTNTFDYFSTKIDQIWNPNFNSSLRANVGIVDVERQGGGLDGGSTFASAGNTQQRNSILLALKNSYKFGNFSGETNVQYSRFRWNYAKPFNPNSSQVTILGVNDETLGVIGNPGYVFDAIENTIQIQQKVKYYTENHTFKAGVNFIRGDHQLFGGGNPVGNYRVKLNQNQIDVIKNSDVGGALNVKDIPLDATVLNYNVELRPASFGTNQDIYSAYVEDLWSVSNRLNLVLGLRYDYDNLSKGGSDKGDFNNLAPRFNFNYKLDNSSSLRGGYGISYDKVNYALYSDALQQNTTSSSYKLELQELKRLGILPADTNIDRITYNGNLAASVSGVDFLLGPSATDLQGQRENIFSNERRILNPNGYKNSYSHEFALGYQLQLSDERLFFVDLVHNRGENLSRLRNLNAAAEYSIDPNNVVIRTPAEADATRPIPIINGSATINGQTVTGIARSVIVSENEGKSRYYAMSFNYQKTKGTDNYTYRLNYTLSSSKNDTDGINFRASDGNNYANEWGPSVNDRTHNINGIYSYYPFKGTTVTLAGLLQSGQPINRIPLGFGTTDLNGDGASFSDAYQGNSDRFPGESRNNDRLPWSTTFDLGVQHQITIAGNNKIELRADIFNVFNAENLSGYSNNATQSNQIQGGSSASGLFTQRNASPPRQFQFGVRYLF</sequence>
<evidence type="ECO:0000259" key="12">
    <source>
        <dbReference type="Pfam" id="PF25183"/>
    </source>
</evidence>
<organism evidence="13 14">
    <name type="scientific">Flavobacterium frigoris (strain PS1)</name>
    <dbReference type="NCBI Taxonomy" id="1086011"/>
    <lineage>
        <taxon>Bacteria</taxon>
        <taxon>Pseudomonadati</taxon>
        <taxon>Bacteroidota</taxon>
        <taxon>Flavobacteriia</taxon>
        <taxon>Flavobacteriales</taxon>
        <taxon>Flavobacteriaceae</taxon>
        <taxon>Flavobacterium</taxon>
    </lineage>
</organism>
<dbReference type="GO" id="GO:0015344">
    <property type="term" value="F:siderophore uptake transmembrane transporter activity"/>
    <property type="evidence" value="ECO:0007669"/>
    <property type="project" value="TreeGrafter"/>
</dbReference>
<reference evidence="13 14" key="1">
    <citation type="journal article" date="2014" name="Acta Crystallogr. D">
        <title>Structure-based characterization and antifreeze properties of a hyperactive ice-binding protein from the Antarctic bacterium Flavobacterium frigoris PS1.</title>
        <authorList>
            <person name="Do H."/>
            <person name="Kim S.J."/>
            <person name="Kim H.J."/>
            <person name="Lee J.H."/>
        </authorList>
    </citation>
    <scope>NUCLEOTIDE SEQUENCE [LARGE SCALE GENOMIC DNA]</scope>
    <source>
        <strain evidence="13 14">PS1</strain>
    </source>
</reference>
<dbReference type="InterPro" id="IPR057601">
    <property type="entry name" value="Oar-like_b-barrel"/>
</dbReference>
<evidence type="ECO:0000313" key="14">
    <source>
        <dbReference type="Proteomes" id="UP000005566"/>
    </source>
</evidence>
<evidence type="ECO:0000313" key="13">
    <source>
        <dbReference type="EMBL" id="EIA08547.1"/>
    </source>
</evidence>
<dbReference type="PANTHER" id="PTHR30069:SF46">
    <property type="entry name" value="OAR PROTEIN"/>
    <property type="match status" value="1"/>
</dbReference>
<dbReference type="GO" id="GO:0009279">
    <property type="term" value="C:cell outer membrane"/>
    <property type="evidence" value="ECO:0007669"/>
    <property type="project" value="UniProtKB-SubCell"/>
</dbReference>
<dbReference type="InterPro" id="IPR037066">
    <property type="entry name" value="Plug_dom_sf"/>
</dbReference>
<evidence type="ECO:0000256" key="9">
    <source>
        <dbReference type="PROSITE-ProRule" id="PRU01360"/>
    </source>
</evidence>
<evidence type="ECO:0000256" key="2">
    <source>
        <dbReference type="ARBA" id="ARBA00022448"/>
    </source>
</evidence>
<dbReference type="OrthoDB" id="9768147at2"/>
<evidence type="ECO:0000256" key="10">
    <source>
        <dbReference type="SAM" id="SignalP"/>
    </source>
</evidence>
<dbReference type="PROSITE" id="PS52016">
    <property type="entry name" value="TONB_DEPENDENT_REC_3"/>
    <property type="match status" value="1"/>
</dbReference>
<evidence type="ECO:0000256" key="6">
    <source>
        <dbReference type="ARBA" id="ARBA00023077"/>
    </source>
</evidence>
<evidence type="ECO:0000256" key="4">
    <source>
        <dbReference type="ARBA" id="ARBA00022692"/>
    </source>
</evidence>
<dbReference type="SUPFAM" id="SSF56935">
    <property type="entry name" value="Porins"/>
    <property type="match status" value="1"/>
</dbReference>
<keyword evidence="4 9" id="KW-0812">Transmembrane</keyword>
<evidence type="ECO:0000256" key="1">
    <source>
        <dbReference type="ARBA" id="ARBA00004571"/>
    </source>
</evidence>
<evidence type="ECO:0000256" key="3">
    <source>
        <dbReference type="ARBA" id="ARBA00022452"/>
    </source>
</evidence>
<keyword evidence="3 9" id="KW-1134">Transmembrane beta strand</keyword>
<dbReference type="Pfam" id="PF25183">
    <property type="entry name" value="OMP_b-brl_4"/>
    <property type="match status" value="2"/>
</dbReference>
<evidence type="ECO:0000256" key="7">
    <source>
        <dbReference type="ARBA" id="ARBA00023136"/>
    </source>
</evidence>